<comment type="subcellular location">
    <subcellularLocation>
        <location evidence="1 7">Cell membrane</location>
        <topology evidence="1 7">Multi-pass membrane protein</topology>
    </subcellularLocation>
</comment>
<evidence type="ECO:0000256" key="3">
    <source>
        <dbReference type="ARBA" id="ARBA00022475"/>
    </source>
</evidence>
<evidence type="ECO:0000256" key="2">
    <source>
        <dbReference type="ARBA" id="ARBA00022448"/>
    </source>
</evidence>
<evidence type="ECO:0000313" key="10">
    <source>
        <dbReference type="Proteomes" id="UP001597120"/>
    </source>
</evidence>
<keyword evidence="4 7" id="KW-0812">Transmembrane</keyword>
<dbReference type="PROSITE" id="PS50928">
    <property type="entry name" value="ABC_TM1"/>
    <property type="match status" value="1"/>
</dbReference>
<comment type="caution">
    <text evidence="9">The sequence shown here is derived from an EMBL/GenBank/DDBJ whole genome shotgun (WGS) entry which is preliminary data.</text>
</comment>
<dbReference type="SUPFAM" id="SSF161098">
    <property type="entry name" value="MetI-like"/>
    <property type="match status" value="1"/>
</dbReference>
<dbReference type="Proteomes" id="UP001597120">
    <property type="component" value="Unassembled WGS sequence"/>
</dbReference>
<name>A0ABW3D906_9BACL</name>
<dbReference type="PANTHER" id="PTHR30193:SF37">
    <property type="entry name" value="INNER MEMBRANE ABC TRANSPORTER PERMEASE PROTEIN YCJO"/>
    <property type="match status" value="1"/>
</dbReference>
<evidence type="ECO:0000313" key="9">
    <source>
        <dbReference type="EMBL" id="MFD0869039.1"/>
    </source>
</evidence>
<feature type="transmembrane region" description="Helical" evidence="7">
    <location>
        <begin position="46"/>
        <end position="72"/>
    </location>
</feature>
<proteinExistence type="inferred from homology"/>
<dbReference type="InterPro" id="IPR000515">
    <property type="entry name" value="MetI-like"/>
</dbReference>
<feature type="transmembrane region" description="Helical" evidence="7">
    <location>
        <begin position="189"/>
        <end position="216"/>
    </location>
</feature>
<keyword evidence="2 7" id="KW-0813">Transport</keyword>
<feature type="domain" description="ABC transmembrane type-1" evidence="8">
    <location>
        <begin position="103"/>
        <end position="315"/>
    </location>
</feature>
<sequence length="327" mass="37776">MEYGKTDACSIEMRDDMDTEKTLRQRTPLKAGKRIKFQTIQKLKDFSFALPALVLLAAFTYYPLLFSVYISFTDWNLVKPVKKFIGFQNYEKLLTDERFYHVLKITFTYTILDVVLTLAIGLLLAMLFNVQSRLFGFLRMFIFMPHYISMVIASMVFIWILNNQYGIMNQLLQAIGMEPVRWLDSTTNALWALIMVAIWKSVGFTMLIFIAGLRSIPNEYYEASSIDGAGRWQQFKSITIPLLSPTLLFLLVTQFISSMQVFQSVDVMTGGGPLESTKVMVYWIYQMAFHDFRAGRSSALVIIFFLILITLTILQFVLSRKKVHYEG</sequence>
<reference evidence="10" key="1">
    <citation type="journal article" date="2019" name="Int. J. Syst. Evol. Microbiol.">
        <title>The Global Catalogue of Microorganisms (GCM) 10K type strain sequencing project: providing services to taxonomists for standard genome sequencing and annotation.</title>
        <authorList>
            <consortium name="The Broad Institute Genomics Platform"/>
            <consortium name="The Broad Institute Genome Sequencing Center for Infectious Disease"/>
            <person name="Wu L."/>
            <person name="Ma J."/>
        </authorList>
    </citation>
    <scope>NUCLEOTIDE SEQUENCE [LARGE SCALE GENOMIC DNA]</scope>
    <source>
        <strain evidence="10">CCUG 57263</strain>
    </source>
</reference>
<dbReference type="Pfam" id="PF00528">
    <property type="entry name" value="BPD_transp_1"/>
    <property type="match status" value="1"/>
</dbReference>
<dbReference type="InterPro" id="IPR051393">
    <property type="entry name" value="ABC_transporter_permease"/>
</dbReference>
<evidence type="ECO:0000256" key="7">
    <source>
        <dbReference type="RuleBase" id="RU363032"/>
    </source>
</evidence>
<dbReference type="CDD" id="cd06261">
    <property type="entry name" value="TM_PBP2"/>
    <property type="match status" value="1"/>
</dbReference>
<keyword evidence="3" id="KW-1003">Cell membrane</keyword>
<dbReference type="RefSeq" id="WP_225312689.1">
    <property type="nucleotide sequence ID" value="NZ_JBHTIU010000027.1"/>
</dbReference>
<dbReference type="Gene3D" id="1.10.3720.10">
    <property type="entry name" value="MetI-like"/>
    <property type="match status" value="1"/>
</dbReference>
<evidence type="ECO:0000259" key="8">
    <source>
        <dbReference type="PROSITE" id="PS50928"/>
    </source>
</evidence>
<dbReference type="InterPro" id="IPR035906">
    <property type="entry name" value="MetI-like_sf"/>
</dbReference>
<evidence type="ECO:0000256" key="5">
    <source>
        <dbReference type="ARBA" id="ARBA00022989"/>
    </source>
</evidence>
<feature type="transmembrane region" description="Helical" evidence="7">
    <location>
        <begin position="299"/>
        <end position="318"/>
    </location>
</feature>
<feature type="transmembrane region" description="Helical" evidence="7">
    <location>
        <begin position="107"/>
        <end position="128"/>
    </location>
</feature>
<dbReference type="EMBL" id="JBHTIU010000027">
    <property type="protein sequence ID" value="MFD0869039.1"/>
    <property type="molecule type" value="Genomic_DNA"/>
</dbReference>
<accession>A0ABW3D906</accession>
<keyword evidence="5 7" id="KW-1133">Transmembrane helix</keyword>
<feature type="transmembrane region" description="Helical" evidence="7">
    <location>
        <begin position="140"/>
        <end position="161"/>
    </location>
</feature>
<dbReference type="PANTHER" id="PTHR30193">
    <property type="entry name" value="ABC TRANSPORTER PERMEASE PROTEIN"/>
    <property type="match status" value="1"/>
</dbReference>
<evidence type="ECO:0000256" key="4">
    <source>
        <dbReference type="ARBA" id="ARBA00022692"/>
    </source>
</evidence>
<keyword evidence="6 7" id="KW-0472">Membrane</keyword>
<evidence type="ECO:0000256" key="6">
    <source>
        <dbReference type="ARBA" id="ARBA00023136"/>
    </source>
</evidence>
<dbReference type="SUPFAM" id="SSF160964">
    <property type="entry name" value="MalF N-terminal region-like"/>
    <property type="match status" value="1"/>
</dbReference>
<gene>
    <name evidence="9" type="ORF">ACFQ03_07745</name>
</gene>
<feature type="transmembrane region" description="Helical" evidence="7">
    <location>
        <begin position="237"/>
        <end position="256"/>
    </location>
</feature>
<organism evidence="9 10">
    <name type="scientific">Paenibacillus residui</name>
    <dbReference type="NCBI Taxonomy" id="629724"/>
    <lineage>
        <taxon>Bacteria</taxon>
        <taxon>Bacillati</taxon>
        <taxon>Bacillota</taxon>
        <taxon>Bacilli</taxon>
        <taxon>Bacillales</taxon>
        <taxon>Paenibacillaceae</taxon>
        <taxon>Paenibacillus</taxon>
    </lineage>
</organism>
<comment type="similarity">
    <text evidence="7">Belongs to the binding-protein-dependent transport system permease family.</text>
</comment>
<evidence type="ECO:0000256" key="1">
    <source>
        <dbReference type="ARBA" id="ARBA00004651"/>
    </source>
</evidence>
<keyword evidence="10" id="KW-1185">Reference proteome</keyword>
<protein>
    <submittedName>
        <fullName evidence="9">Carbohydrate ABC transporter permease</fullName>
    </submittedName>
</protein>